<dbReference type="InterPro" id="IPR001434">
    <property type="entry name" value="OmcB-like_DUF11"/>
</dbReference>
<keyword evidence="2" id="KW-0472">Membrane</keyword>
<feature type="region of interest" description="Disordered" evidence="1">
    <location>
        <begin position="140"/>
        <end position="191"/>
    </location>
</feature>
<accession>A0ABP9GIQ4</accession>
<feature type="compositionally biased region" description="Low complexity" evidence="1">
    <location>
        <begin position="324"/>
        <end position="372"/>
    </location>
</feature>
<keyword evidence="2" id="KW-0812">Transmembrane</keyword>
<dbReference type="Pfam" id="PF01345">
    <property type="entry name" value="DUF11"/>
    <property type="match status" value="1"/>
</dbReference>
<keyword evidence="2" id="KW-1133">Transmembrane helix</keyword>
<sequence>MAVTFAAVSTGFGANAGAVEARATLTADVALSVAKGKAQSEKGVDSTTLTYTLSNKGPGDAPDGKVHVTLAKGAAFGSLPKECRHDLDAVTCGLGTIAKGKSKTVALTVKLTGTRHEIEGVGSGAVDIDPDLRNNVANATWDSQAEDPKPGSSPSKPESKPSTKPSAKPSPSTSASAKPKPKCSPAKIEYSKDGGKTWTRSGLIGGFYGKIQVRLVDKSKVEKNCQYKVSLASYSADGPTWKTSGTQRYIGKDTVTLTAKKPSATLDIKKYLPPCYGQIDLYGGGDKFTGAKTPHYPDKKYPTNMIAGWNGGKACAPKPPSSSPTPSKSPSTSPKPSPSVSASPSPSASESPSASPSPSVSESPSATPSEVPSTPPASQPPVQQPPAEVPVVAQPDDQQPVAAEPVVEGSLPKTGASRIPYLIALGVFTVLLGALAVWWTRQRPQQM</sequence>
<gene>
    <name evidence="4" type="ORF">GCM10023205_00420</name>
</gene>
<evidence type="ECO:0000259" key="3">
    <source>
        <dbReference type="Pfam" id="PF01345"/>
    </source>
</evidence>
<evidence type="ECO:0000313" key="4">
    <source>
        <dbReference type="EMBL" id="GAA4944746.1"/>
    </source>
</evidence>
<dbReference type="EMBL" id="BAABHS010000001">
    <property type="protein sequence ID" value="GAA4944746.1"/>
    <property type="molecule type" value="Genomic_DNA"/>
</dbReference>
<evidence type="ECO:0000313" key="5">
    <source>
        <dbReference type="Proteomes" id="UP001500466"/>
    </source>
</evidence>
<reference evidence="5" key="1">
    <citation type="journal article" date="2019" name="Int. J. Syst. Evol. Microbiol.">
        <title>The Global Catalogue of Microorganisms (GCM) 10K type strain sequencing project: providing services to taxonomists for standard genome sequencing and annotation.</title>
        <authorList>
            <consortium name="The Broad Institute Genomics Platform"/>
            <consortium name="The Broad Institute Genome Sequencing Center for Infectious Disease"/>
            <person name="Wu L."/>
            <person name="Ma J."/>
        </authorList>
    </citation>
    <scope>NUCLEOTIDE SEQUENCE [LARGE SCALE GENOMIC DNA]</scope>
    <source>
        <strain evidence="5">JCM 17986</strain>
    </source>
</reference>
<dbReference type="NCBIfam" id="TIGR01167">
    <property type="entry name" value="LPXTG_anchor"/>
    <property type="match status" value="1"/>
</dbReference>
<name>A0ABP9GIQ4_9ACTN</name>
<feature type="compositionally biased region" description="Pro residues" evidence="1">
    <location>
        <begin position="373"/>
        <end position="388"/>
    </location>
</feature>
<proteinExistence type="predicted"/>
<comment type="caution">
    <text evidence="4">The sequence shown here is derived from an EMBL/GenBank/DDBJ whole genome shotgun (WGS) entry which is preliminary data.</text>
</comment>
<feature type="compositionally biased region" description="Low complexity" evidence="1">
    <location>
        <begin position="150"/>
        <end position="187"/>
    </location>
</feature>
<organism evidence="4 5">
    <name type="scientific">Yinghuangia aomiensis</name>
    <dbReference type="NCBI Taxonomy" id="676205"/>
    <lineage>
        <taxon>Bacteria</taxon>
        <taxon>Bacillati</taxon>
        <taxon>Actinomycetota</taxon>
        <taxon>Actinomycetes</taxon>
        <taxon>Kitasatosporales</taxon>
        <taxon>Streptomycetaceae</taxon>
        <taxon>Yinghuangia</taxon>
    </lineage>
</organism>
<dbReference type="Proteomes" id="UP001500466">
    <property type="component" value="Unassembled WGS sequence"/>
</dbReference>
<feature type="domain" description="DUF11" evidence="3">
    <location>
        <begin position="43"/>
        <end position="140"/>
    </location>
</feature>
<keyword evidence="5" id="KW-1185">Reference proteome</keyword>
<evidence type="ECO:0000256" key="1">
    <source>
        <dbReference type="SAM" id="MobiDB-lite"/>
    </source>
</evidence>
<feature type="transmembrane region" description="Helical" evidence="2">
    <location>
        <begin position="419"/>
        <end position="439"/>
    </location>
</feature>
<feature type="region of interest" description="Disordered" evidence="1">
    <location>
        <begin position="310"/>
        <end position="413"/>
    </location>
</feature>
<evidence type="ECO:0000256" key="2">
    <source>
        <dbReference type="SAM" id="Phobius"/>
    </source>
</evidence>
<protein>
    <recommendedName>
        <fullName evidence="3">DUF11 domain-containing protein</fullName>
    </recommendedName>
</protein>